<proteinExistence type="predicted"/>
<dbReference type="Proteomes" id="UP001302349">
    <property type="component" value="Chromosome"/>
</dbReference>
<protein>
    <submittedName>
        <fullName evidence="1">Uncharacterized protein</fullName>
    </submittedName>
</protein>
<accession>A0ABZ0IMF7</accession>
<evidence type="ECO:0000313" key="1">
    <source>
        <dbReference type="EMBL" id="WOK04747.1"/>
    </source>
</evidence>
<dbReference type="PROSITE" id="PS51257">
    <property type="entry name" value="PROKAR_LIPOPROTEIN"/>
    <property type="match status" value="1"/>
</dbReference>
<reference evidence="1 2" key="1">
    <citation type="journal article" date="2023" name="Microbiol. Resour. Announc.">
        <title>Complete Genome Sequence of Imperialibacter roseus strain P4T.</title>
        <authorList>
            <person name="Tizabi D.R."/>
            <person name="Bachvaroff T."/>
            <person name="Hill R.T."/>
        </authorList>
    </citation>
    <scope>NUCLEOTIDE SEQUENCE [LARGE SCALE GENOMIC DNA]</scope>
    <source>
        <strain evidence="1 2">P4T</strain>
    </source>
</reference>
<gene>
    <name evidence="1" type="ORF">RT717_16825</name>
</gene>
<evidence type="ECO:0000313" key="2">
    <source>
        <dbReference type="Proteomes" id="UP001302349"/>
    </source>
</evidence>
<name>A0ABZ0IMF7_9BACT</name>
<sequence length="302" mass="34228">MISSRFITTFFVLALFSCSPKTHITSYVEKSKSTVLYPFEVIYADGAYSLAGNEPLKTYDFLNWDDTVQLKGGTLLLAHYSGSFFEFQGDTTINIEPFNLKAGYEKPGYHFDNHDGVSGDSRPTLRHLFETDQHHEIYDANVPYLQFSHPQAFNLKVGPVQEVCLRWWTRNPNSQSNDYQLSILNENSELLGTKIVKGNTYKLNVRQYAKSGESNRFQITVREMGEGLKSANSMTIIFDKPNRALVDVCDIKTAITALETAYHLEYQGDTYGALSMHELATALSNKAIYSELLANFKKRYGL</sequence>
<organism evidence="1 2">
    <name type="scientific">Imperialibacter roseus</name>
    <dbReference type="NCBI Taxonomy" id="1324217"/>
    <lineage>
        <taxon>Bacteria</taxon>
        <taxon>Pseudomonadati</taxon>
        <taxon>Bacteroidota</taxon>
        <taxon>Cytophagia</taxon>
        <taxon>Cytophagales</taxon>
        <taxon>Flammeovirgaceae</taxon>
        <taxon>Imperialibacter</taxon>
    </lineage>
</organism>
<keyword evidence="2" id="KW-1185">Reference proteome</keyword>
<dbReference type="RefSeq" id="WP_317487548.1">
    <property type="nucleotide sequence ID" value="NZ_CP136051.1"/>
</dbReference>
<dbReference type="EMBL" id="CP136051">
    <property type="protein sequence ID" value="WOK04747.1"/>
    <property type="molecule type" value="Genomic_DNA"/>
</dbReference>